<dbReference type="PANTHER" id="PTHR43464">
    <property type="entry name" value="METHYLTRANSFERASE"/>
    <property type="match status" value="1"/>
</dbReference>
<keyword evidence="3" id="KW-0949">S-adenosyl-L-methionine</keyword>
<dbReference type="InterPro" id="IPR029063">
    <property type="entry name" value="SAM-dependent_MTases_sf"/>
</dbReference>
<dbReference type="AlphaFoldDB" id="A0A2R8A7U7"/>
<dbReference type="Gene3D" id="3.40.50.150">
    <property type="entry name" value="Vaccinia Virus protein VP39"/>
    <property type="match status" value="1"/>
</dbReference>
<dbReference type="EC" id="2.1.1.163" evidence="5"/>
<dbReference type="Pfam" id="PF13649">
    <property type="entry name" value="Methyltransf_25"/>
    <property type="match status" value="1"/>
</dbReference>
<dbReference type="InterPro" id="IPR041698">
    <property type="entry name" value="Methyltransf_25"/>
</dbReference>
<evidence type="ECO:0000259" key="4">
    <source>
        <dbReference type="Pfam" id="PF13649"/>
    </source>
</evidence>
<evidence type="ECO:0000313" key="6">
    <source>
        <dbReference type="Proteomes" id="UP000244932"/>
    </source>
</evidence>
<feature type="domain" description="Methyltransferase" evidence="4">
    <location>
        <begin position="50"/>
        <end position="143"/>
    </location>
</feature>
<keyword evidence="1 5" id="KW-0489">Methyltransferase</keyword>
<evidence type="ECO:0000256" key="1">
    <source>
        <dbReference type="ARBA" id="ARBA00022603"/>
    </source>
</evidence>
<dbReference type="GO" id="GO:0043770">
    <property type="term" value="F:demethylmenaquinone methyltransferase activity"/>
    <property type="evidence" value="ECO:0007669"/>
    <property type="project" value="UniProtKB-EC"/>
</dbReference>
<accession>A0A2R8A7U7</accession>
<dbReference type="Proteomes" id="UP000244932">
    <property type="component" value="Unassembled WGS sequence"/>
</dbReference>
<dbReference type="RefSeq" id="WP_162844867.1">
    <property type="nucleotide sequence ID" value="NZ_OMKW01000001.1"/>
</dbReference>
<keyword evidence="6" id="KW-1185">Reference proteome</keyword>
<keyword evidence="2 5" id="KW-0808">Transferase</keyword>
<dbReference type="SUPFAM" id="SSF53335">
    <property type="entry name" value="S-adenosyl-L-methionine-dependent methyltransferases"/>
    <property type="match status" value="1"/>
</dbReference>
<proteinExistence type="predicted"/>
<dbReference type="CDD" id="cd02440">
    <property type="entry name" value="AdoMet_MTases"/>
    <property type="match status" value="1"/>
</dbReference>
<organism evidence="5 6">
    <name type="scientific">Pontivivens insulae</name>
    <dbReference type="NCBI Taxonomy" id="1639689"/>
    <lineage>
        <taxon>Bacteria</taxon>
        <taxon>Pseudomonadati</taxon>
        <taxon>Pseudomonadota</taxon>
        <taxon>Alphaproteobacteria</taxon>
        <taxon>Rhodobacterales</taxon>
        <taxon>Paracoccaceae</taxon>
        <taxon>Pontivivens</taxon>
    </lineage>
</organism>
<dbReference type="EMBL" id="OMKW01000001">
    <property type="protein sequence ID" value="SPF28304.1"/>
    <property type="molecule type" value="Genomic_DNA"/>
</dbReference>
<reference evidence="5 6" key="1">
    <citation type="submission" date="2018-03" db="EMBL/GenBank/DDBJ databases">
        <authorList>
            <person name="Keele B.F."/>
        </authorList>
    </citation>
    <scope>NUCLEOTIDE SEQUENCE [LARGE SCALE GENOMIC DNA]</scope>
    <source>
        <strain evidence="5 6">CeCT 8812</strain>
    </source>
</reference>
<evidence type="ECO:0000256" key="2">
    <source>
        <dbReference type="ARBA" id="ARBA00022679"/>
    </source>
</evidence>
<gene>
    <name evidence="5" type="primary">ubiE_1</name>
    <name evidence="5" type="ORF">POI8812_00602</name>
</gene>
<evidence type="ECO:0000256" key="3">
    <source>
        <dbReference type="ARBA" id="ARBA00022691"/>
    </source>
</evidence>
<sequence>MPISVTLLSMDIAQKYDHAAPLWGQKVTQLGYTAAYDGFLSGQVAETGAVLDVGTGTGAFARSWIRQGGSPAMTLLDPSPAMLAMARRSLATHGLTPWTICAPMEHLPQDARYDAILGAHVLEHFDPAQDGFQRLAHHLAPGGRLYLVISKPHWCNWLIWLRYRHRWYAPGRIEVMARQAGLIPMRTHRFHAGPPSRTSLGYIFTKPERS</sequence>
<name>A0A2R8A7U7_9RHOB</name>
<evidence type="ECO:0000313" key="5">
    <source>
        <dbReference type="EMBL" id="SPF28304.1"/>
    </source>
</evidence>
<dbReference type="GO" id="GO:0032259">
    <property type="term" value="P:methylation"/>
    <property type="evidence" value="ECO:0007669"/>
    <property type="project" value="UniProtKB-KW"/>
</dbReference>
<keyword evidence="5" id="KW-0830">Ubiquinone</keyword>
<dbReference type="PANTHER" id="PTHR43464:SF19">
    <property type="entry name" value="UBIQUINONE BIOSYNTHESIS O-METHYLTRANSFERASE, MITOCHONDRIAL"/>
    <property type="match status" value="1"/>
</dbReference>
<protein>
    <submittedName>
        <fullName evidence="5">Ubiquinone/menaquinone biosynthesis C-methyltransferase UbiE</fullName>
        <ecNumber evidence="5">2.1.1.163</ecNumber>
    </submittedName>
</protein>